<dbReference type="Proteomes" id="UP000824120">
    <property type="component" value="Chromosome 10"/>
</dbReference>
<evidence type="ECO:0000313" key="4">
    <source>
        <dbReference type="Proteomes" id="UP000824120"/>
    </source>
</evidence>
<accession>A0A9J5X6T5</accession>
<keyword evidence="1" id="KW-0479">Metal-binding</keyword>
<dbReference type="PROSITE" id="PS50089">
    <property type="entry name" value="ZF_RING_2"/>
    <property type="match status" value="1"/>
</dbReference>
<organism evidence="3 4">
    <name type="scientific">Solanum commersonii</name>
    <name type="common">Commerson's wild potato</name>
    <name type="synonym">Commerson's nightshade</name>
    <dbReference type="NCBI Taxonomy" id="4109"/>
    <lineage>
        <taxon>Eukaryota</taxon>
        <taxon>Viridiplantae</taxon>
        <taxon>Streptophyta</taxon>
        <taxon>Embryophyta</taxon>
        <taxon>Tracheophyta</taxon>
        <taxon>Spermatophyta</taxon>
        <taxon>Magnoliopsida</taxon>
        <taxon>eudicotyledons</taxon>
        <taxon>Gunneridae</taxon>
        <taxon>Pentapetalae</taxon>
        <taxon>asterids</taxon>
        <taxon>lamiids</taxon>
        <taxon>Solanales</taxon>
        <taxon>Solanaceae</taxon>
        <taxon>Solanoideae</taxon>
        <taxon>Solaneae</taxon>
        <taxon>Solanum</taxon>
    </lineage>
</organism>
<reference evidence="3 4" key="1">
    <citation type="submission" date="2020-09" db="EMBL/GenBank/DDBJ databases">
        <title>De no assembly of potato wild relative species, Solanum commersonii.</title>
        <authorList>
            <person name="Cho K."/>
        </authorList>
    </citation>
    <scope>NUCLEOTIDE SEQUENCE [LARGE SCALE GENOMIC DNA]</scope>
    <source>
        <strain evidence="3">LZ3.2</strain>
        <tissue evidence="3">Leaf</tissue>
    </source>
</reference>
<dbReference type="SMART" id="SM00184">
    <property type="entry name" value="RING"/>
    <property type="match status" value="1"/>
</dbReference>
<feature type="domain" description="RING-type" evidence="2">
    <location>
        <begin position="219"/>
        <end position="260"/>
    </location>
</feature>
<dbReference type="InterPro" id="IPR051826">
    <property type="entry name" value="E3_ubiquitin-ligase_domain"/>
</dbReference>
<dbReference type="CDD" id="cd16454">
    <property type="entry name" value="RING-H2_PA-TM-RING"/>
    <property type="match status" value="1"/>
</dbReference>
<sequence length="287" mass="32322">MDHQKSLEAIVMEVLSTLTPLQLTKFTHHFSSLYHHNCHRIFSLLSSPTLFSLTLHHLNSLSLRRKSLLIARHLLSKLAILAYFVEKSTIILPSPSITTMSLRDMDAVLMLLLLCELRQHEPGALHNAPLSCWRNILRDYMAKDMLKLSGIESCSSEVIIKFIELVAKCKNFVNVMACDGEFLTPSLILMNLKDKKKLAASVAVVVSLPSSNGGGDDQCVICKEDMKLGRDVCKLPCDHFYHWKCILPWLKKTNTCPCCRFQLPSDDVFAEIQRLWDVLAKISGGAT</sequence>
<proteinExistence type="predicted"/>
<dbReference type="GO" id="GO:0061630">
    <property type="term" value="F:ubiquitin protein ligase activity"/>
    <property type="evidence" value="ECO:0007669"/>
    <property type="project" value="TreeGrafter"/>
</dbReference>
<keyword evidence="1" id="KW-0863">Zinc-finger</keyword>
<keyword evidence="4" id="KW-1185">Reference proteome</keyword>
<protein>
    <recommendedName>
        <fullName evidence="2">RING-type domain-containing protein</fullName>
    </recommendedName>
</protein>
<gene>
    <name evidence="3" type="ORF">H5410_053569</name>
</gene>
<dbReference type="PANTHER" id="PTHR22765">
    <property type="entry name" value="RING FINGER AND PROTEASE ASSOCIATED DOMAIN-CONTAINING"/>
    <property type="match status" value="1"/>
</dbReference>
<comment type="caution">
    <text evidence="3">The sequence shown here is derived from an EMBL/GenBank/DDBJ whole genome shotgun (WGS) entry which is preliminary data.</text>
</comment>
<name>A0A9J5X6T5_SOLCO</name>
<dbReference type="SUPFAM" id="SSF57850">
    <property type="entry name" value="RING/U-box"/>
    <property type="match status" value="1"/>
</dbReference>
<dbReference type="Gene3D" id="3.30.40.10">
    <property type="entry name" value="Zinc/RING finger domain, C3HC4 (zinc finger)"/>
    <property type="match status" value="1"/>
</dbReference>
<evidence type="ECO:0000259" key="2">
    <source>
        <dbReference type="PROSITE" id="PS50089"/>
    </source>
</evidence>
<dbReference type="InterPro" id="IPR013083">
    <property type="entry name" value="Znf_RING/FYVE/PHD"/>
</dbReference>
<evidence type="ECO:0000256" key="1">
    <source>
        <dbReference type="PROSITE-ProRule" id="PRU00175"/>
    </source>
</evidence>
<dbReference type="EMBL" id="JACXVP010000010">
    <property type="protein sequence ID" value="KAG5582942.1"/>
    <property type="molecule type" value="Genomic_DNA"/>
</dbReference>
<dbReference type="AlphaFoldDB" id="A0A9J5X6T5"/>
<evidence type="ECO:0000313" key="3">
    <source>
        <dbReference type="EMBL" id="KAG5582942.1"/>
    </source>
</evidence>
<dbReference type="GO" id="GO:0006511">
    <property type="term" value="P:ubiquitin-dependent protein catabolic process"/>
    <property type="evidence" value="ECO:0007669"/>
    <property type="project" value="TreeGrafter"/>
</dbReference>
<dbReference type="PANTHER" id="PTHR22765:SF343">
    <property type="entry name" value="E3 UBIQUITIN-PROTEIN LIGASE SGR9, AMYLOPLASTIC"/>
    <property type="match status" value="1"/>
</dbReference>
<keyword evidence="1" id="KW-0862">Zinc</keyword>
<dbReference type="GO" id="GO:0008270">
    <property type="term" value="F:zinc ion binding"/>
    <property type="evidence" value="ECO:0007669"/>
    <property type="project" value="UniProtKB-KW"/>
</dbReference>
<dbReference type="OrthoDB" id="21204at2759"/>
<dbReference type="Pfam" id="PF13639">
    <property type="entry name" value="zf-RING_2"/>
    <property type="match status" value="1"/>
</dbReference>
<dbReference type="InterPro" id="IPR001841">
    <property type="entry name" value="Znf_RING"/>
</dbReference>